<sequence length="360" mass="40139">MTTLDSAFPNTRIAQAEFTGQSGEFFKIWIVNLLLSILTLGIYSAWAKVRTNQYLHGHTKLEDHGFRYLSTPLQILKGRLLAVSVFILITVLSSFTPMLALGMSLLILVATPWLIMQSIRFNMRMTSYRNVRFSFKGNYWETVLNFLLLPMLALFFTLGIALPWVHQRIDKYIFDNLSVGGQPFKLNTDVGQYYVAALVAIAIMMAGIITIVIFAGIYGVMIAQAGEDSAEQLLTGTFMGLIVLLYLGLFILNFVAIAVSRGIVLKHIISTLKVEDVATFKTDMPLSGYIKLQLLNSLILILSLGLAYPVTKIRTRRFVAQHIQVELTEQADTLVNDVQGKDPAFGEEAAGFFDADLSFT</sequence>
<dbReference type="AlphaFoldDB" id="A0A3L8PZC8"/>
<gene>
    <name evidence="2" type="ORF">D5018_12125</name>
</gene>
<dbReference type="InterPro" id="IPR010295">
    <property type="entry name" value="DUF898"/>
</dbReference>
<keyword evidence="3" id="KW-1185">Reference proteome</keyword>
<feature type="transmembrane region" description="Helical" evidence="1">
    <location>
        <begin position="289"/>
        <end position="308"/>
    </location>
</feature>
<evidence type="ECO:0000313" key="2">
    <source>
        <dbReference type="EMBL" id="RLV59442.1"/>
    </source>
</evidence>
<dbReference type="EMBL" id="QZEI01000034">
    <property type="protein sequence ID" value="RLV59442.1"/>
    <property type="molecule type" value="Genomic_DNA"/>
</dbReference>
<keyword evidence="1" id="KW-0812">Transmembrane</keyword>
<feature type="transmembrane region" description="Helical" evidence="1">
    <location>
        <begin position="76"/>
        <end position="95"/>
    </location>
</feature>
<feature type="transmembrane region" description="Helical" evidence="1">
    <location>
        <begin position="142"/>
        <end position="165"/>
    </location>
</feature>
<organism evidence="2 3">
    <name type="scientific">Parashewanella curva</name>
    <dbReference type="NCBI Taxonomy" id="2338552"/>
    <lineage>
        <taxon>Bacteria</taxon>
        <taxon>Pseudomonadati</taxon>
        <taxon>Pseudomonadota</taxon>
        <taxon>Gammaproteobacteria</taxon>
        <taxon>Alteromonadales</taxon>
        <taxon>Shewanellaceae</taxon>
        <taxon>Parashewanella</taxon>
    </lineage>
</organism>
<keyword evidence="1" id="KW-0472">Membrane</keyword>
<evidence type="ECO:0000256" key="1">
    <source>
        <dbReference type="SAM" id="Phobius"/>
    </source>
</evidence>
<feature type="transmembrane region" description="Helical" evidence="1">
    <location>
        <begin position="193"/>
        <end position="221"/>
    </location>
</feature>
<dbReference type="Proteomes" id="UP000281474">
    <property type="component" value="Unassembled WGS sequence"/>
</dbReference>
<name>A0A3L8PZC8_9GAMM</name>
<feature type="transmembrane region" description="Helical" evidence="1">
    <location>
        <begin position="101"/>
        <end position="121"/>
    </location>
</feature>
<protein>
    <submittedName>
        <fullName evidence="2">DUF898 domain-containing protein</fullName>
    </submittedName>
</protein>
<proteinExistence type="predicted"/>
<comment type="caution">
    <text evidence="2">The sequence shown here is derived from an EMBL/GenBank/DDBJ whole genome shotgun (WGS) entry which is preliminary data.</text>
</comment>
<dbReference type="Pfam" id="PF05987">
    <property type="entry name" value="DUF898"/>
    <property type="match status" value="1"/>
</dbReference>
<reference evidence="2 3" key="1">
    <citation type="submission" date="2018-09" db="EMBL/GenBank/DDBJ databases">
        <title>Phylogeny of the Shewanellaceae, and recommendation for two new genera, Pseudoshewanella and Parashewanella.</title>
        <authorList>
            <person name="Wang G."/>
        </authorList>
    </citation>
    <scope>NUCLEOTIDE SEQUENCE [LARGE SCALE GENOMIC DNA]</scope>
    <source>
        <strain evidence="2 3">C51</strain>
    </source>
</reference>
<feature type="transmembrane region" description="Helical" evidence="1">
    <location>
        <begin position="233"/>
        <end position="259"/>
    </location>
</feature>
<accession>A0A3L8PZC8</accession>
<keyword evidence="1" id="KW-1133">Transmembrane helix</keyword>
<dbReference type="OrthoDB" id="9765721at2"/>
<feature type="transmembrane region" description="Helical" evidence="1">
    <location>
        <begin position="28"/>
        <end position="46"/>
    </location>
</feature>
<evidence type="ECO:0000313" key="3">
    <source>
        <dbReference type="Proteomes" id="UP000281474"/>
    </source>
</evidence>